<dbReference type="PANTHER" id="PTHR35806">
    <property type="entry name" value="OXALOACETATE DECARBOXYLASE BETA CHAIN 2"/>
    <property type="match status" value="1"/>
</dbReference>
<dbReference type="AlphaFoldDB" id="A0A127B931"/>
<gene>
    <name evidence="8" type="ORF">TQ32_04105</name>
</gene>
<keyword evidence="3 7" id="KW-0812">Transmembrane</keyword>
<feature type="transmembrane region" description="Helical" evidence="7">
    <location>
        <begin position="100"/>
        <end position="122"/>
    </location>
</feature>
<feature type="transmembrane region" description="Helical" evidence="7">
    <location>
        <begin position="282"/>
        <end position="298"/>
    </location>
</feature>
<dbReference type="PIRSF" id="PIRSF015658">
    <property type="entry name" value="MmdB_OadB"/>
    <property type="match status" value="1"/>
</dbReference>
<organism evidence="8 9">
    <name type="scientific">Pyrococcus kukulkanii</name>
    <dbReference type="NCBI Taxonomy" id="1609559"/>
    <lineage>
        <taxon>Archaea</taxon>
        <taxon>Methanobacteriati</taxon>
        <taxon>Methanobacteriota</taxon>
        <taxon>Thermococci</taxon>
        <taxon>Thermococcales</taxon>
        <taxon>Thermococcaceae</taxon>
        <taxon>Pyrococcus</taxon>
    </lineage>
</organism>
<dbReference type="GO" id="GO:0006814">
    <property type="term" value="P:sodium ion transport"/>
    <property type="evidence" value="ECO:0007669"/>
    <property type="project" value="InterPro"/>
</dbReference>
<keyword evidence="6 7" id="KW-0472">Membrane</keyword>
<name>A0A127B931_9EURY</name>
<evidence type="ECO:0000256" key="2">
    <source>
        <dbReference type="ARBA" id="ARBA00022475"/>
    </source>
</evidence>
<keyword evidence="4" id="KW-1278">Translocase</keyword>
<feature type="transmembrane region" description="Helical" evidence="7">
    <location>
        <begin position="310"/>
        <end position="329"/>
    </location>
</feature>
<dbReference type="Pfam" id="PF03977">
    <property type="entry name" value="OAD_beta"/>
    <property type="match status" value="1"/>
</dbReference>
<feature type="transmembrane region" description="Helical" evidence="7">
    <location>
        <begin position="45"/>
        <end position="65"/>
    </location>
</feature>
<evidence type="ECO:0000313" key="8">
    <source>
        <dbReference type="EMBL" id="AMM53755.1"/>
    </source>
</evidence>
<keyword evidence="2" id="KW-1003">Cell membrane</keyword>
<evidence type="ECO:0000256" key="6">
    <source>
        <dbReference type="ARBA" id="ARBA00023136"/>
    </source>
</evidence>
<feature type="transmembrane region" description="Helical" evidence="7">
    <location>
        <begin position="235"/>
        <end position="261"/>
    </location>
</feature>
<feature type="transmembrane region" description="Helical" evidence="7">
    <location>
        <begin position="16"/>
        <end position="38"/>
    </location>
</feature>
<evidence type="ECO:0000256" key="1">
    <source>
        <dbReference type="ARBA" id="ARBA00004651"/>
    </source>
</evidence>
<dbReference type="PATRIC" id="fig|1609559.3.peg.855"/>
<dbReference type="PANTHER" id="PTHR35806:SF1">
    <property type="entry name" value="OXALOACETATE DECARBOXYLASE BETA CHAIN 2"/>
    <property type="match status" value="1"/>
</dbReference>
<dbReference type="GO" id="GO:0005886">
    <property type="term" value="C:plasma membrane"/>
    <property type="evidence" value="ECO:0007669"/>
    <property type="project" value="UniProtKB-SubCell"/>
</dbReference>
<dbReference type="InterPro" id="IPR005661">
    <property type="entry name" value="OadB_MmdB"/>
</dbReference>
<protein>
    <submittedName>
        <fullName evidence="8">Glutaconyl-CoA decarboxylase subunit beta</fullName>
    </submittedName>
</protein>
<dbReference type="RefSeq" id="WP_068321356.1">
    <property type="nucleotide sequence ID" value="NZ_CP010835.1"/>
</dbReference>
<reference evidence="8 9" key="2">
    <citation type="journal article" date="2016" name="Int. J. Syst. Evol. Microbiol.">
        <title>Pyrococcus kukulkanii sp. nov., a hyperthermophilic, piezophilic archaeon isolated from a deep-sea hydrothermal vent.</title>
        <authorList>
            <person name="Callac N."/>
            <person name="Oger P."/>
            <person name="Lesongeur F."/>
            <person name="Rattray J.E."/>
            <person name="Vannier P."/>
            <person name="Michoud G."/>
            <person name="Beauverger M."/>
            <person name="Gayet N."/>
            <person name="Rouxel O."/>
            <person name="Jebbar M."/>
            <person name="Godfroy A."/>
        </authorList>
    </citation>
    <scope>NUCLEOTIDE SEQUENCE [LARGE SCALE GENOMIC DNA]</scope>
    <source>
        <strain evidence="8 9">NCB100</strain>
    </source>
</reference>
<dbReference type="GO" id="GO:0016829">
    <property type="term" value="F:lyase activity"/>
    <property type="evidence" value="ECO:0007669"/>
    <property type="project" value="InterPro"/>
</dbReference>
<accession>A0A127B931</accession>
<proteinExistence type="predicted"/>
<dbReference type="NCBIfam" id="TIGR01109">
    <property type="entry name" value="Na_pump_decarbB"/>
    <property type="match status" value="1"/>
</dbReference>
<evidence type="ECO:0000256" key="3">
    <source>
        <dbReference type="ARBA" id="ARBA00022692"/>
    </source>
</evidence>
<reference evidence="9" key="1">
    <citation type="submission" date="2015-02" db="EMBL/GenBank/DDBJ databases">
        <title>Pyrococcus kukulkanii sp. nov., a novel hyperthermophilic archaeon isolated from a deep-sea hydrothermal vent at the Guaymas Basin.</title>
        <authorList>
            <person name="Oger P.M."/>
            <person name="Callac N."/>
            <person name="Jebbar M."/>
            <person name="Godfroy A."/>
        </authorList>
    </citation>
    <scope>NUCLEOTIDE SEQUENCE [LARGE SCALE GENOMIC DNA]</scope>
    <source>
        <strain evidence="9">NCB100</strain>
    </source>
</reference>
<keyword evidence="5 7" id="KW-1133">Transmembrane helix</keyword>
<evidence type="ECO:0000256" key="4">
    <source>
        <dbReference type="ARBA" id="ARBA00022967"/>
    </source>
</evidence>
<evidence type="ECO:0000256" key="5">
    <source>
        <dbReference type="ARBA" id="ARBA00022989"/>
    </source>
</evidence>
<evidence type="ECO:0000313" key="9">
    <source>
        <dbReference type="Proteomes" id="UP000070587"/>
    </source>
</evidence>
<dbReference type="STRING" id="1609559.TQ32_04105"/>
<dbReference type="Proteomes" id="UP000070587">
    <property type="component" value="Chromosome"/>
</dbReference>
<dbReference type="GeneID" id="28490990"/>
<dbReference type="KEGG" id="pyc:TQ32_04105"/>
<sequence length="400" mass="42189">MGLEQALADFFTHMGILNLTVGNIVMILVGLTLVYLAIRYKMEPLLLLPIGISAVLVNLPLSHVANWPLAPQLPPDVQGNIFATLSYLNEQYGPPGIFDLIYYLLIKTEVVPLLIFFGLGAMTDFGPMIADPKTALLGAAAQIGVFVAMLTAILLGFDLKEAASIGIIGGADGPTTIYLTTKLAPHILSATAVAAYSYMSLVPLIQPPVIKALTTPEERRIRMEQLRPVSKREKILFPIASMIVIGLLVPSAAPLIGMLMIGNLFRESGVVQRLSKAAQEELMNIVTIFLGLGVGSTMRAESFLTPKTLMILALGVVAFASATAGGVLFGKLMMKLSGGRINPMIGAAGVSAVPMSARVVQKLATEEDPGNFILMHAMGPNVAGVIGTAVVAGVFLSALG</sequence>
<evidence type="ECO:0000256" key="7">
    <source>
        <dbReference type="SAM" id="Phobius"/>
    </source>
</evidence>
<feature type="transmembrane region" description="Helical" evidence="7">
    <location>
        <begin position="372"/>
        <end position="399"/>
    </location>
</feature>
<dbReference type="OrthoDB" id="85178at2157"/>
<comment type="subcellular location">
    <subcellularLocation>
        <location evidence="1">Cell membrane</location>
        <topology evidence="1">Multi-pass membrane protein</topology>
    </subcellularLocation>
</comment>
<dbReference type="EMBL" id="CP010835">
    <property type="protein sequence ID" value="AMM53755.1"/>
    <property type="molecule type" value="Genomic_DNA"/>
</dbReference>
<feature type="transmembrane region" description="Helical" evidence="7">
    <location>
        <begin position="134"/>
        <end position="157"/>
    </location>
</feature>